<dbReference type="InterPro" id="IPR043141">
    <property type="entry name" value="Ribosomal_uL10-like_sf"/>
</dbReference>
<keyword evidence="2" id="KW-0689">Ribosomal protein</keyword>
<name>A0A382KSA6_9ZZZZ</name>
<evidence type="ECO:0008006" key="5">
    <source>
        <dbReference type="Google" id="ProtNLM"/>
    </source>
</evidence>
<protein>
    <recommendedName>
        <fullName evidence="5">50S ribosomal protein L10</fullName>
    </recommendedName>
</protein>
<reference evidence="4" key="1">
    <citation type="submission" date="2018-05" db="EMBL/GenBank/DDBJ databases">
        <authorList>
            <person name="Lanie J.A."/>
            <person name="Ng W.-L."/>
            <person name="Kazmierczak K.M."/>
            <person name="Andrzejewski T.M."/>
            <person name="Davidsen T.M."/>
            <person name="Wayne K.J."/>
            <person name="Tettelin H."/>
            <person name="Glass J.I."/>
            <person name="Rusch D."/>
            <person name="Podicherti R."/>
            <person name="Tsui H.-C.T."/>
            <person name="Winkler M.E."/>
        </authorList>
    </citation>
    <scope>NUCLEOTIDE SEQUENCE</scope>
</reference>
<evidence type="ECO:0000313" key="4">
    <source>
        <dbReference type="EMBL" id="SVC27179.1"/>
    </source>
</evidence>
<dbReference type="InterPro" id="IPR022973">
    <property type="entry name" value="Ribosomal_uL10_bac"/>
</dbReference>
<dbReference type="CDD" id="cd05797">
    <property type="entry name" value="Ribosomal_L10"/>
    <property type="match status" value="1"/>
</dbReference>
<dbReference type="PROSITE" id="PS01109">
    <property type="entry name" value="RIBOSOMAL_L10"/>
    <property type="match status" value="1"/>
</dbReference>
<dbReference type="GO" id="GO:0015934">
    <property type="term" value="C:large ribosomal subunit"/>
    <property type="evidence" value="ECO:0007669"/>
    <property type="project" value="InterPro"/>
</dbReference>
<dbReference type="PANTHER" id="PTHR11560">
    <property type="entry name" value="39S RIBOSOMAL PROTEIN L10, MITOCHONDRIAL"/>
    <property type="match status" value="1"/>
</dbReference>
<keyword evidence="3" id="KW-0687">Ribonucleoprotein</keyword>
<gene>
    <name evidence="4" type="ORF">METZ01_LOCUS280033</name>
</gene>
<evidence type="ECO:0000256" key="1">
    <source>
        <dbReference type="ARBA" id="ARBA00008889"/>
    </source>
</evidence>
<proteinExistence type="inferred from homology"/>
<dbReference type="GO" id="GO:0006412">
    <property type="term" value="P:translation"/>
    <property type="evidence" value="ECO:0007669"/>
    <property type="project" value="InterPro"/>
</dbReference>
<accession>A0A382KSA6</accession>
<dbReference type="InterPro" id="IPR001790">
    <property type="entry name" value="Ribosomal_uL10"/>
</dbReference>
<comment type="similarity">
    <text evidence="1">Belongs to the universal ribosomal protein uL10 family.</text>
</comment>
<evidence type="ECO:0000256" key="2">
    <source>
        <dbReference type="ARBA" id="ARBA00022980"/>
    </source>
</evidence>
<dbReference type="EMBL" id="UINC01082429">
    <property type="protein sequence ID" value="SVC27179.1"/>
    <property type="molecule type" value="Genomic_DNA"/>
</dbReference>
<dbReference type="GO" id="GO:0003735">
    <property type="term" value="F:structural constituent of ribosome"/>
    <property type="evidence" value="ECO:0007669"/>
    <property type="project" value="InterPro"/>
</dbReference>
<sequence>MKNKDQKKLYIDEMTTQFDKSEAVIVTHYQGLTVSQLDDLRKRMREHSIIFKITKNKITKLAIEKTKCKDISKLFTGPTAVAMSEDAITSAKILTKFSKENENLKILGGIMGSDILDFAGVQKVATLPTLDEARAKIVGILRSPAQKIASILLAPASKIAILALEKSKK</sequence>
<dbReference type="HAMAP" id="MF_00362">
    <property type="entry name" value="Ribosomal_uL10"/>
    <property type="match status" value="1"/>
</dbReference>
<dbReference type="InterPro" id="IPR002363">
    <property type="entry name" value="Ribosomal_uL10_CS_bac"/>
</dbReference>
<evidence type="ECO:0000256" key="3">
    <source>
        <dbReference type="ARBA" id="ARBA00023274"/>
    </source>
</evidence>
<dbReference type="InterPro" id="IPR047865">
    <property type="entry name" value="Ribosomal_uL10_bac_type"/>
</dbReference>
<dbReference type="SUPFAM" id="SSF160369">
    <property type="entry name" value="Ribosomal protein L10-like"/>
    <property type="match status" value="1"/>
</dbReference>
<dbReference type="Pfam" id="PF00466">
    <property type="entry name" value="Ribosomal_L10"/>
    <property type="match status" value="1"/>
</dbReference>
<dbReference type="Gene3D" id="3.30.70.1730">
    <property type="match status" value="1"/>
</dbReference>
<dbReference type="AlphaFoldDB" id="A0A382KSA6"/>
<dbReference type="NCBIfam" id="NF000955">
    <property type="entry name" value="PRK00099.1-1"/>
    <property type="match status" value="1"/>
</dbReference>
<organism evidence="4">
    <name type="scientific">marine metagenome</name>
    <dbReference type="NCBI Taxonomy" id="408172"/>
    <lineage>
        <taxon>unclassified sequences</taxon>
        <taxon>metagenomes</taxon>
        <taxon>ecological metagenomes</taxon>
    </lineage>
</organism>